<keyword evidence="2" id="KW-1185">Reference proteome</keyword>
<dbReference type="EMBL" id="JAPDGR010000089">
    <property type="protein sequence ID" value="KAJ2996616.1"/>
    <property type="molecule type" value="Genomic_DNA"/>
</dbReference>
<accession>A0ACC1PQ76</accession>
<comment type="caution">
    <text evidence="1">The sequence shown here is derived from an EMBL/GenBank/DDBJ whole genome shotgun (WGS) entry which is preliminary data.</text>
</comment>
<name>A0ACC1PQ76_9PEZI</name>
<dbReference type="Proteomes" id="UP001143856">
    <property type="component" value="Unassembled WGS sequence"/>
</dbReference>
<sequence>MTTSIVSTLGIISEVVGLVSFGMDLLPEQESVASKIRIAVGLDMKDGLTNGGGDLPDVRLFNEAGDFIGMSADPGTVRSGEYGDITVQHNSGSKQQATYALFSANDDAICIVYAGITWPSGERYGWMGDWGRACGGTWYYSNIYVSETAEKPDCVWIDANNDQPQTGFQVHWPEFVGQADSIPEGDEAKKIRTDWMCTAGPVFKMYKYPDTDPNSITYWVPLNGRSLSERRDLATATSYGPSKNPVSARFQPRQHHAGTRPANSTAFGMNLVIGDDDRHSAKDLCGSETSFGPDFVNIKSKTFCRMSDKTFWPMCDTAKNTDNCFNIDLKQLIINGVAARDEPYPRIYDLPVILSSDNPPSDGCPSLGVTLGSCEDVDQLRPNLTVLICTQRLQLVEVNTAYPANSSSWSAPDLTADVYLNLVPLRNAIDVQSGSSSLSTLISGTFWPLYEVGQVSVGNDTRVDPFFKHILYGSKAYDAENLFGSENADRLISAMNDLYQRFMVHVIDLEWRPSMESGSATQPIPQGGVVKGTVTATVPRLKLSKTSKIIL</sequence>
<protein>
    <submittedName>
        <fullName evidence="1">Uncharacterized protein</fullName>
    </submittedName>
</protein>
<proteinExistence type="predicted"/>
<gene>
    <name evidence="1" type="ORF">NUW58_g915</name>
</gene>
<reference evidence="1" key="1">
    <citation type="submission" date="2022-10" db="EMBL/GenBank/DDBJ databases">
        <title>Genome Sequence of Xylaria curta.</title>
        <authorList>
            <person name="Buettner E."/>
        </authorList>
    </citation>
    <scope>NUCLEOTIDE SEQUENCE</scope>
    <source>
        <strain evidence="1">Babe10</strain>
    </source>
</reference>
<organism evidence="1 2">
    <name type="scientific">Xylaria curta</name>
    <dbReference type="NCBI Taxonomy" id="42375"/>
    <lineage>
        <taxon>Eukaryota</taxon>
        <taxon>Fungi</taxon>
        <taxon>Dikarya</taxon>
        <taxon>Ascomycota</taxon>
        <taxon>Pezizomycotina</taxon>
        <taxon>Sordariomycetes</taxon>
        <taxon>Xylariomycetidae</taxon>
        <taxon>Xylariales</taxon>
        <taxon>Xylariaceae</taxon>
        <taxon>Xylaria</taxon>
    </lineage>
</organism>
<evidence type="ECO:0000313" key="2">
    <source>
        <dbReference type="Proteomes" id="UP001143856"/>
    </source>
</evidence>
<evidence type="ECO:0000313" key="1">
    <source>
        <dbReference type="EMBL" id="KAJ2996616.1"/>
    </source>
</evidence>